<reference evidence="1 2" key="1">
    <citation type="submission" date="2021-03" db="EMBL/GenBank/DDBJ databases">
        <title>Sequencing the genomes of 1000 actinobacteria strains.</title>
        <authorList>
            <person name="Klenk H.-P."/>
        </authorList>
    </citation>
    <scope>NUCLEOTIDE SEQUENCE [LARGE SCALE GENOMIC DNA]</scope>
    <source>
        <strain evidence="1 2">DSM 45510</strain>
    </source>
</reference>
<dbReference type="EMBL" id="JAGGMS010000001">
    <property type="protein sequence ID" value="MBP2182715.1"/>
    <property type="molecule type" value="Genomic_DNA"/>
</dbReference>
<dbReference type="RefSeq" id="WP_209665984.1">
    <property type="nucleotide sequence ID" value="NZ_JAGGMS010000001.1"/>
</dbReference>
<keyword evidence="2" id="KW-1185">Reference proteome</keyword>
<gene>
    <name evidence="1" type="ORF">JOM49_004241</name>
</gene>
<comment type="caution">
    <text evidence="1">The sequence shown here is derived from an EMBL/GenBank/DDBJ whole genome shotgun (WGS) entry which is preliminary data.</text>
</comment>
<dbReference type="Proteomes" id="UP000741013">
    <property type="component" value="Unassembled WGS sequence"/>
</dbReference>
<sequence>MARRIGGAGGGSDAGGGGAKKVVAAAVAAGVLAGGGGVTGAFSSSGGASTGEAALGRTVKARKADSKSAARRGNADEAWQKMGMRTLRRVAKQDLNCVANSFDDIRAFFVKTPCALLDRTLFAVADDNGGSIVISVAWVKFHSRADARRFQSLIDQHGNGDVRPLATSMLGVAEVRFTGLNYDSDIQGGRTVAIGETEQLDGSPDETLLDALAEVAVQLPSAGRP</sequence>
<evidence type="ECO:0000313" key="1">
    <source>
        <dbReference type="EMBL" id="MBP2182715.1"/>
    </source>
</evidence>
<organism evidence="1 2">
    <name type="scientific">Amycolatopsis magusensis</name>
    <dbReference type="NCBI Taxonomy" id="882444"/>
    <lineage>
        <taxon>Bacteria</taxon>
        <taxon>Bacillati</taxon>
        <taxon>Actinomycetota</taxon>
        <taxon>Actinomycetes</taxon>
        <taxon>Pseudonocardiales</taxon>
        <taxon>Pseudonocardiaceae</taxon>
        <taxon>Amycolatopsis</taxon>
    </lineage>
</organism>
<protein>
    <submittedName>
        <fullName evidence="1">Uncharacterized protein</fullName>
    </submittedName>
</protein>
<name>A0ABS4PTG6_9PSEU</name>
<evidence type="ECO:0000313" key="2">
    <source>
        <dbReference type="Proteomes" id="UP000741013"/>
    </source>
</evidence>
<accession>A0ABS4PTG6</accession>
<proteinExistence type="predicted"/>